<protein>
    <submittedName>
        <fullName evidence="2">Uncharacterized protein</fullName>
    </submittedName>
</protein>
<dbReference type="AlphaFoldDB" id="A0A226F2J9"/>
<comment type="caution">
    <text evidence="2">The sequence shown here is derived from an EMBL/GenBank/DDBJ whole genome shotgun (WGS) entry which is preliminary data.</text>
</comment>
<accession>A0A226F2J9</accession>
<keyword evidence="3" id="KW-1185">Reference proteome</keyword>
<proteinExistence type="predicted"/>
<reference evidence="2 3" key="1">
    <citation type="submission" date="2015-12" db="EMBL/GenBank/DDBJ databases">
        <title>The genome of Folsomia candida.</title>
        <authorList>
            <person name="Faddeeva A."/>
            <person name="Derks M.F."/>
            <person name="Anvar Y."/>
            <person name="Smit S."/>
            <person name="Van Straalen N."/>
            <person name="Roelofs D."/>
        </authorList>
    </citation>
    <scope>NUCLEOTIDE SEQUENCE [LARGE SCALE GENOMIC DNA]</scope>
    <source>
        <strain evidence="2 3">VU population</strain>
        <tissue evidence="2">Whole body</tissue>
    </source>
</reference>
<organism evidence="2 3">
    <name type="scientific">Folsomia candida</name>
    <name type="common">Springtail</name>
    <dbReference type="NCBI Taxonomy" id="158441"/>
    <lineage>
        <taxon>Eukaryota</taxon>
        <taxon>Metazoa</taxon>
        <taxon>Ecdysozoa</taxon>
        <taxon>Arthropoda</taxon>
        <taxon>Hexapoda</taxon>
        <taxon>Collembola</taxon>
        <taxon>Entomobryomorpha</taxon>
        <taxon>Isotomoidea</taxon>
        <taxon>Isotomidae</taxon>
        <taxon>Proisotominae</taxon>
        <taxon>Folsomia</taxon>
    </lineage>
</organism>
<name>A0A226F2J9_FOLCA</name>
<dbReference type="EMBL" id="LNIX01000001">
    <property type="protein sequence ID" value="OXA64025.1"/>
    <property type="molecule type" value="Genomic_DNA"/>
</dbReference>
<evidence type="ECO:0000313" key="3">
    <source>
        <dbReference type="Proteomes" id="UP000198287"/>
    </source>
</evidence>
<sequence length="266" mass="29717">MRVDGMWVGRFGLCSAGWLAKKEKTQEGIADIRNIRNGTSSKKKKLCGGNGGHVPLRMDGQQRGKSNQKVPLPPSSNDYPLHSWENGSEEGRRRRKHGENHERYGIGSPAEFENEYNDNHGNGRRTLQFCSARESSLFLRWDCLKKSSRVWLSHCSMNATTLCWWKGERETLSLGGGGGGGSRARGVGWMNATSFGEGTIGAADVQSSSCSKRKSGRWRCSLFDYNFPLSLSTKDRYWHRFEDNGLLPLLPMLLSLHHLQRNGGGV</sequence>
<gene>
    <name evidence="2" type="ORF">Fcan01_02237</name>
</gene>
<feature type="region of interest" description="Disordered" evidence="1">
    <location>
        <begin position="40"/>
        <end position="112"/>
    </location>
</feature>
<dbReference type="Proteomes" id="UP000198287">
    <property type="component" value="Unassembled WGS sequence"/>
</dbReference>
<evidence type="ECO:0000313" key="2">
    <source>
        <dbReference type="EMBL" id="OXA64025.1"/>
    </source>
</evidence>
<evidence type="ECO:0000256" key="1">
    <source>
        <dbReference type="SAM" id="MobiDB-lite"/>
    </source>
</evidence>